<dbReference type="EMBL" id="SMBX01000012">
    <property type="protein sequence ID" value="TCU93201.1"/>
    <property type="molecule type" value="Genomic_DNA"/>
</dbReference>
<dbReference type="Proteomes" id="UP000294692">
    <property type="component" value="Unassembled WGS sequence"/>
</dbReference>
<reference evidence="3 4" key="1">
    <citation type="submission" date="2019-03" db="EMBL/GenBank/DDBJ databases">
        <title>Genomic Encyclopedia of Type Strains, Phase IV (KMG-IV): sequencing the most valuable type-strain genomes for metagenomic binning, comparative biology and taxonomic classification.</title>
        <authorList>
            <person name="Goeker M."/>
        </authorList>
    </citation>
    <scope>NUCLEOTIDE SEQUENCE [LARGE SCALE GENOMIC DNA]</scope>
    <source>
        <strain evidence="3 4">DSM 100048</strain>
    </source>
</reference>
<dbReference type="SMART" id="SM00327">
    <property type="entry name" value="VWA"/>
    <property type="match status" value="1"/>
</dbReference>
<feature type="domain" description="VWFA" evidence="2">
    <location>
        <begin position="501"/>
        <end position="681"/>
    </location>
</feature>
<dbReference type="InterPro" id="IPR002035">
    <property type="entry name" value="VWF_A"/>
</dbReference>
<dbReference type="InterPro" id="IPR036465">
    <property type="entry name" value="vWFA_dom_sf"/>
</dbReference>
<proteinExistence type="predicted"/>
<feature type="region of interest" description="Disordered" evidence="1">
    <location>
        <begin position="362"/>
        <end position="395"/>
    </location>
</feature>
<dbReference type="InterPro" id="IPR051928">
    <property type="entry name" value="NorD/CobT"/>
</dbReference>
<sequence length="694" mass="76290">MAEAEDVITDAARHATIYARELWLRRRGKADAPRPIILAQAAARLDLLISAVFERSYPIRVAQVPAAPTFLKSLFHRYDVAQSASALPATDGRAIWLPNSLGSTDWTEALRQFRTLALLQAMRALRGSADVLAAPGEPLCPRTQALYLLLEAQACDHELLLRLPGMAPAVTALRRQVLAGRPAVERLPAACREIEIRLRAALAADPAPDQAQGDTPGLPLCASPADSLRQARLFVQAMDRDPAQAGARFRPASDKTPHTHAVFKDLWTGDLIPPADPGADSLEDVALADLRSDAARSARLPRSPKERKANEDEDDDKQGVWMVQTADPLEKAEDPMGMQRPADRDQDTAAEEYADALSELEQARLVSSPTPAKEILLSDDPPDKRASARSTPASATERLLRYPEWDYRLGGYRHPGAAVHLLPAEPGSQAWVDSTLARHRGMLHTIRRHFDVLRPERQWLQRQADGDDIDLDAWIEAGADARAGLPVPQNLYRQQRPQARNLAIMLLVDISGSTDSWLSGNRRIIDVEREALLLVAIALEHMGEPCAIQAFSGEGSQGVTVRHIKDFSEAHGPDIALRIAALEPQYYTRSGAALRHATAQLMKQPAQHRLLLLLSDGKPNDVDEYEGRYGVEDTRRAVIEARMQGVFPFCLTIDRQAAKYLPGMFGVGQYALLQDPVELPKALLAWLRKLVGGG</sequence>
<name>A0A4R3UQX3_9BURK</name>
<keyword evidence="4" id="KW-1185">Reference proteome</keyword>
<evidence type="ECO:0000259" key="2">
    <source>
        <dbReference type="SMART" id="SM00327"/>
    </source>
</evidence>
<gene>
    <name evidence="3" type="ORF">EV686_11284</name>
</gene>
<comment type="caution">
    <text evidence="3">The sequence shown here is derived from an EMBL/GenBank/DDBJ whole genome shotgun (WGS) entry which is preliminary data.</text>
</comment>
<dbReference type="OrthoDB" id="9758211at2"/>
<dbReference type="PANTHER" id="PTHR41248">
    <property type="entry name" value="NORD PROTEIN"/>
    <property type="match status" value="1"/>
</dbReference>
<dbReference type="SUPFAM" id="SSF53300">
    <property type="entry name" value="vWA-like"/>
    <property type="match status" value="1"/>
</dbReference>
<evidence type="ECO:0000313" key="4">
    <source>
        <dbReference type="Proteomes" id="UP000294692"/>
    </source>
</evidence>
<evidence type="ECO:0000313" key="3">
    <source>
        <dbReference type="EMBL" id="TCU93201.1"/>
    </source>
</evidence>
<feature type="region of interest" description="Disordered" evidence="1">
    <location>
        <begin position="295"/>
        <end position="350"/>
    </location>
</feature>
<evidence type="ECO:0000256" key="1">
    <source>
        <dbReference type="SAM" id="MobiDB-lite"/>
    </source>
</evidence>
<dbReference type="CDD" id="cd01454">
    <property type="entry name" value="vWA_norD_type"/>
    <property type="match status" value="1"/>
</dbReference>
<dbReference type="Gene3D" id="3.40.50.410">
    <property type="entry name" value="von Willebrand factor, type A domain"/>
    <property type="match status" value="1"/>
</dbReference>
<accession>A0A4R3UQX3</accession>
<dbReference type="PANTHER" id="PTHR41248:SF1">
    <property type="entry name" value="NORD PROTEIN"/>
    <property type="match status" value="1"/>
</dbReference>
<dbReference type="AlphaFoldDB" id="A0A4R3UQX3"/>
<organism evidence="3 4">
    <name type="scientific">Paracandidimonas soli</name>
    <dbReference type="NCBI Taxonomy" id="1917182"/>
    <lineage>
        <taxon>Bacteria</taxon>
        <taxon>Pseudomonadati</taxon>
        <taxon>Pseudomonadota</taxon>
        <taxon>Betaproteobacteria</taxon>
        <taxon>Burkholderiales</taxon>
        <taxon>Alcaligenaceae</taxon>
        <taxon>Paracandidimonas</taxon>
    </lineage>
</organism>
<protein>
    <submittedName>
        <fullName evidence="3">Nitric oxide reductase NorD protein</fullName>
    </submittedName>
</protein>
<dbReference type="RefSeq" id="WP_132478163.1">
    <property type="nucleotide sequence ID" value="NZ_JBHRVM010000001.1"/>
</dbReference>